<gene>
    <name evidence="2" type="ordered locus">CKC_04035</name>
</gene>
<keyword evidence="1" id="KW-0812">Transmembrane</keyword>
<proteinExistence type="predicted"/>
<accession>E4UB77</accession>
<organism evidence="2 3">
    <name type="scientific">Liberibacter solanacearum (strain CLso-ZC1)</name>
    <dbReference type="NCBI Taxonomy" id="658172"/>
    <lineage>
        <taxon>Bacteria</taxon>
        <taxon>Pseudomonadati</taxon>
        <taxon>Pseudomonadota</taxon>
        <taxon>Alphaproteobacteria</taxon>
        <taxon>Hyphomicrobiales</taxon>
        <taxon>Rhizobiaceae</taxon>
        <taxon>Liberibacter</taxon>
    </lineage>
</organism>
<reference evidence="2 3" key="3">
    <citation type="journal article" date="2011" name="PLoS ONE">
        <title>The Complete Genome Sequence of 'Candidatus Liberibacter solanacearum', the Bacterium Associated with Potato Zebra Chip Disease.</title>
        <authorList>
            <person name="Lin H."/>
            <person name="Lou B."/>
            <person name="Glynn J.M."/>
            <person name="Doddapaneni H."/>
            <person name="Civerolo E.L."/>
            <person name="Chen C."/>
            <person name="Duan Y."/>
            <person name="Zhou L."/>
            <person name="Vahling C.M."/>
        </authorList>
    </citation>
    <scope>NUCLEOTIDE SEQUENCE [LARGE SCALE GENOMIC DNA]</scope>
    <source>
        <strain evidence="2 3">CLso-ZC1</strain>
    </source>
</reference>
<reference key="2">
    <citation type="submission" date="2010-11" db="EMBL/GenBank/DDBJ databases">
        <authorList>
            <person name="Lin H."/>
            <person name="Doddapaneni H.V."/>
            <person name="Lou B."/>
            <person name="Civerolo E.L."/>
            <person name="Chen C."/>
            <person name="Duan Y."/>
            <person name="Zhou L."/>
            <person name="Glynn J."/>
        </authorList>
    </citation>
    <scope>NUCLEOTIDE SEQUENCE</scope>
    <source>
        <strain>CLso-ZC1</strain>
    </source>
</reference>
<keyword evidence="1" id="KW-1133">Transmembrane helix</keyword>
<dbReference type="KEGG" id="lso:CKC_04035"/>
<dbReference type="Proteomes" id="UP000007038">
    <property type="component" value="Chromosome"/>
</dbReference>
<dbReference type="HOGENOM" id="CLU_3382534_0_0_5"/>
<sequence>MSKELTKLEKAKLAFNLILFFGIVGMMCWWKWK</sequence>
<name>E4UB77_LIBSC</name>
<evidence type="ECO:0000313" key="2">
    <source>
        <dbReference type="EMBL" id="ADR52556.1"/>
    </source>
</evidence>
<protein>
    <recommendedName>
        <fullName evidence="4">Transmembrane protein</fullName>
    </recommendedName>
</protein>
<feature type="transmembrane region" description="Helical" evidence="1">
    <location>
        <begin position="12"/>
        <end position="32"/>
    </location>
</feature>
<evidence type="ECO:0000256" key="1">
    <source>
        <dbReference type="SAM" id="Phobius"/>
    </source>
</evidence>
<keyword evidence="1" id="KW-0472">Membrane</keyword>
<dbReference type="AlphaFoldDB" id="E4UB77"/>
<dbReference type="EMBL" id="CP002371">
    <property type="protein sequence ID" value="ADR52556.1"/>
    <property type="molecule type" value="Genomic_DNA"/>
</dbReference>
<evidence type="ECO:0008006" key="4">
    <source>
        <dbReference type="Google" id="ProtNLM"/>
    </source>
</evidence>
<reference evidence="3" key="1">
    <citation type="submission" date="2010-11" db="EMBL/GenBank/DDBJ databases">
        <title>Complete genome sequence of Candidatus Liberibacter solanacearum CLso-ZC1.</title>
        <authorList>
            <person name="Lin H."/>
            <person name="Doddapaneni H.V."/>
            <person name="Lou B."/>
            <person name="Civerolo E.L."/>
            <person name="Chen C."/>
            <person name="Duan Y."/>
            <person name="Zhou L."/>
            <person name="Glynn J."/>
        </authorList>
    </citation>
    <scope>NUCLEOTIDE SEQUENCE [LARGE SCALE GENOMIC DNA]</scope>
    <source>
        <strain evidence="3">CLso-ZC1</strain>
    </source>
</reference>
<evidence type="ECO:0000313" key="3">
    <source>
        <dbReference type="Proteomes" id="UP000007038"/>
    </source>
</evidence>